<evidence type="ECO:0000256" key="1">
    <source>
        <dbReference type="ARBA" id="ARBA00001927"/>
    </source>
</evidence>
<dbReference type="InterPro" id="IPR051269">
    <property type="entry name" value="Fe-S_cluster_ET"/>
</dbReference>
<accession>A0A7W7SFP0</accession>
<evidence type="ECO:0000256" key="5">
    <source>
        <dbReference type="ARBA" id="ARBA00023004"/>
    </source>
</evidence>
<name>A0A7W7SFP0_9ACTN</name>
<evidence type="ECO:0000313" key="9">
    <source>
        <dbReference type="Proteomes" id="UP000573327"/>
    </source>
</evidence>
<keyword evidence="6" id="KW-0411">Iron-sulfur</keyword>
<dbReference type="GO" id="GO:0051538">
    <property type="term" value="F:3 iron, 4 sulfur cluster binding"/>
    <property type="evidence" value="ECO:0007669"/>
    <property type="project" value="UniProtKB-KW"/>
</dbReference>
<evidence type="ECO:0000256" key="7">
    <source>
        <dbReference type="ARBA" id="ARBA00023291"/>
    </source>
</evidence>
<evidence type="ECO:0000256" key="6">
    <source>
        <dbReference type="ARBA" id="ARBA00023014"/>
    </source>
</evidence>
<dbReference type="GO" id="GO:0046872">
    <property type="term" value="F:metal ion binding"/>
    <property type="evidence" value="ECO:0007669"/>
    <property type="project" value="UniProtKB-KW"/>
</dbReference>
<comment type="cofactor">
    <cofactor evidence="1">
        <name>[3Fe-4S] cluster</name>
        <dbReference type="ChEBI" id="CHEBI:21137"/>
    </cofactor>
</comment>
<organism evidence="8 9">
    <name type="scientific">Kitasatospora gansuensis</name>
    <dbReference type="NCBI Taxonomy" id="258050"/>
    <lineage>
        <taxon>Bacteria</taxon>
        <taxon>Bacillati</taxon>
        <taxon>Actinomycetota</taxon>
        <taxon>Actinomycetes</taxon>
        <taxon>Kitasatosporales</taxon>
        <taxon>Streptomycetaceae</taxon>
        <taxon>Kitasatospora</taxon>
    </lineage>
</organism>
<evidence type="ECO:0000256" key="3">
    <source>
        <dbReference type="ARBA" id="ARBA00022723"/>
    </source>
</evidence>
<dbReference type="SUPFAM" id="SSF54862">
    <property type="entry name" value="4Fe-4S ferredoxins"/>
    <property type="match status" value="1"/>
</dbReference>
<evidence type="ECO:0000256" key="2">
    <source>
        <dbReference type="ARBA" id="ARBA00022448"/>
    </source>
</evidence>
<dbReference type="Proteomes" id="UP000573327">
    <property type="component" value="Unassembled WGS sequence"/>
</dbReference>
<dbReference type="Pfam" id="PF13370">
    <property type="entry name" value="Fer4_13"/>
    <property type="match status" value="1"/>
</dbReference>
<dbReference type="AlphaFoldDB" id="A0A7W7SFP0"/>
<reference evidence="8 9" key="1">
    <citation type="submission" date="2020-08" db="EMBL/GenBank/DDBJ databases">
        <title>Sequencing the genomes of 1000 actinobacteria strains.</title>
        <authorList>
            <person name="Klenk H.-P."/>
        </authorList>
    </citation>
    <scope>NUCLEOTIDE SEQUENCE [LARGE SCALE GENOMIC DNA]</scope>
    <source>
        <strain evidence="8 9">DSM 44786</strain>
    </source>
</reference>
<keyword evidence="2" id="KW-0813">Transport</keyword>
<dbReference type="PANTHER" id="PTHR36923:SF3">
    <property type="entry name" value="FERREDOXIN"/>
    <property type="match status" value="1"/>
</dbReference>
<dbReference type="Gene3D" id="3.30.70.20">
    <property type="match status" value="1"/>
</dbReference>
<evidence type="ECO:0000313" key="8">
    <source>
        <dbReference type="EMBL" id="MBB4948461.1"/>
    </source>
</evidence>
<gene>
    <name evidence="8" type="ORF">F4556_003996</name>
</gene>
<dbReference type="EMBL" id="JACHJR010000001">
    <property type="protein sequence ID" value="MBB4948461.1"/>
    <property type="molecule type" value="Genomic_DNA"/>
</dbReference>
<keyword evidence="5" id="KW-0408">Iron</keyword>
<keyword evidence="4" id="KW-0249">Electron transport</keyword>
<comment type="caution">
    <text evidence="8">The sequence shown here is derived from an EMBL/GenBank/DDBJ whole genome shotgun (WGS) entry which is preliminary data.</text>
</comment>
<keyword evidence="3" id="KW-0479">Metal-binding</keyword>
<dbReference type="RefSeq" id="WP_184918110.1">
    <property type="nucleotide sequence ID" value="NZ_JACHJR010000001.1"/>
</dbReference>
<keyword evidence="7" id="KW-0003">3Fe-4S</keyword>
<protein>
    <submittedName>
        <fullName evidence="8">Ferredoxin</fullName>
    </submittedName>
</protein>
<evidence type="ECO:0000256" key="4">
    <source>
        <dbReference type="ARBA" id="ARBA00022982"/>
    </source>
</evidence>
<keyword evidence="9" id="KW-1185">Reference proteome</keyword>
<proteinExistence type="predicted"/>
<dbReference type="PANTHER" id="PTHR36923">
    <property type="entry name" value="FERREDOXIN"/>
    <property type="match status" value="1"/>
</dbReference>
<sequence length="64" mass="6836">MRITTHAERCVGSGQCVLTEPAVFSQDDDGVVTLLTDRPEGPAAEGARKAVFVCPTRSLSLMED</sequence>